<evidence type="ECO:0000256" key="1">
    <source>
        <dbReference type="SAM" id="MobiDB-lite"/>
    </source>
</evidence>
<name>C7P0C2_HALMD</name>
<accession>C7P0C2</accession>
<dbReference type="HOGENOM" id="CLU_3263690_0_0_2"/>
<dbReference type="Proteomes" id="UP000001746">
    <property type="component" value="Chromosome"/>
</dbReference>
<dbReference type="EMBL" id="CP001688">
    <property type="protein sequence ID" value="ACV48914.1"/>
    <property type="molecule type" value="Genomic_DNA"/>
</dbReference>
<evidence type="ECO:0000313" key="2">
    <source>
        <dbReference type="EMBL" id="ACV48914.1"/>
    </source>
</evidence>
<dbReference type="GeneID" id="76021748"/>
<proteinExistence type="predicted"/>
<gene>
    <name evidence="2" type="ordered locus">Hmuk_2809</name>
</gene>
<sequence>MSERRGANAPASGVRCSPGGPASERGERAGNRQTAGLEVGE</sequence>
<dbReference type="AlphaFoldDB" id="C7P0C2"/>
<reference evidence="2 3" key="1">
    <citation type="journal article" date="2009" name="Stand. Genomic Sci.">
        <title>Complete genome sequence of Halomicrobium mukohataei type strain (arg-2).</title>
        <authorList>
            <person name="Tindall B.J."/>
            <person name="Schneider S."/>
            <person name="Lapidus A."/>
            <person name="Copeland A."/>
            <person name="Glavina Del Rio T."/>
            <person name="Nolan M."/>
            <person name="Lucas S."/>
            <person name="Chen F."/>
            <person name="Tice H."/>
            <person name="Cheng J.F."/>
            <person name="Saunders E."/>
            <person name="Bruce D."/>
            <person name="Goodwin L."/>
            <person name="Pitluck S."/>
            <person name="Mikhailova N."/>
            <person name="Pati A."/>
            <person name="Ivanova N."/>
            <person name="Mavrommatis K."/>
            <person name="Chen A."/>
            <person name="Palaniappan K."/>
            <person name="Chain P."/>
            <person name="Land M."/>
            <person name="Hauser L."/>
            <person name="Chang Y.J."/>
            <person name="Jeffries C.D."/>
            <person name="Brettin T."/>
            <person name="Han C."/>
            <person name="Rohde M."/>
            <person name="Goker M."/>
            <person name="Bristow J."/>
            <person name="Eisen J.A."/>
            <person name="Markowitz V."/>
            <person name="Hugenholtz P."/>
            <person name="Klenk H.P."/>
            <person name="Kyrpides N.C."/>
            <person name="Detter J.C."/>
        </authorList>
    </citation>
    <scope>NUCLEOTIDE SEQUENCE [LARGE SCALE GENOMIC DNA]</scope>
    <source>
        <strain evidence="3">ATCC 700874 / DSM 12286 / JCM 9738 / NCIMB 13541</strain>
    </source>
</reference>
<organism evidence="2 3">
    <name type="scientific">Halomicrobium mukohataei (strain ATCC 700874 / DSM 12286 / JCM 9738 / NCIMB 13541)</name>
    <name type="common">Haloarcula mukohataei</name>
    <dbReference type="NCBI Taxonomy" id="485914"/>
    <lineage>
        <taxon>Archaea</taxon>
        <taxon>Methanobacteriati</taxon>
        <taxon>Methanobacteriota</taxon>
        <taxon>Stenosarchaea group</taxon>
        <taxon>Halobacteria</taxon>
        <taxon>Halobacteriales</taxon>
        <taxon>Haloarculaceae</taxon>
        <taxon>Halomicrobium</taxon>
    </lineage>
</organism>
<dbReference type="RefSeq" id="WP_015763756.1">
    <property type="nucleotide sequence ID" value="NC_013202.1"/>
</dbReference>
<feature type="region of interest" description="Disordered" evidence="1">
    <location>
        <begin position="1"/>
        <end position="41"/>
    </location>
</feature>
<keyword evidence="3" id="KW-1185">Reference proteome</keyword>
<protein>
    <submittedName>
        <fullName evidence="2">Uncharacterized protein</fullName>
    </submittedName>
</protein>
<dbReference type="KEGG" id="hmu:Hmuk_2809"/>
<evidence type="ECO:0000313" key="3">
    <source>
        <dbReference type="Proteomes" id="UP000001746"/>
    </source>
</evidence>